<keyword evidence="1" id="KW-0040">ANK repeat</keyword>
<dbReference type="SMR" id="A2EWQ4"/>
<proteinExistence type="predicted"/>
<dbReference type="EMBL" id="DS113520">
    <property type="protein sequence ID" value="EAY02942.1"/>
    <property type="molecule type" value="Genomic_DNA"/>
</dbReference>
<gene>
    <name evidence="3" type="ORF">TVAG_040920</name>
</gene>
<reference evidence="3" key="2">
    <citation type="journal article" date="2007" name="Science">
        <title>Draft genome sequence of the sexually transmitted pathogen Trichomonas vaginalis.</title>
        <authorList>
            <person name="Carlton J.M."/>
            <person name="Hirt R.P."/>
            <person name="Silva J.C."/>
            <person name="Delcher A.L."/>
            <person name="Schatz M."/>
            <person name="Zhao Q."/>
            <person name="Wortman J.R."/>
            <person name="Bidwell S.L."/>
            <person name="Alsmark U.C.M."/>
            <person name="Besteiro S."/>
            <person name="Sicheritz-Ponten T."/>
            <person name="Noel C.J."/>
            <person name="Dacks J.B."/>
            <person name="Foster P.G."/>
            <person name="Simillion C."/>
            <person name="Van de Peer Y."/>
            <person name="Miranda-Saavedra D."/>
            <person name="Barton G.J."/>
            <person name="Westrop G.D."/>
            <person name="Mueller S."/>
            <person name="Dessi D."/>
            <person name="Fiori P.L."/>
            <person name="Ren Q."/>
            <person name="Paulsen I."/>
            <person name="Zhang H."/>
            <person name="Bastida-Corcuera F.D."/>
            <person name="Simoes-Barbosa A."/>
            <person name="Brown M.T."/>
            <person name="Hayes R.D."/>
            <person name="Mukherjee M."/>
            <person name="Okumura C.Y."/>
            <person name="Schneider R."/>
            <person name="Smith A.J."/>
            <person name="Vanacova S."/>
            <person name="Villalvazo M."/>
            <person name="Haas B.J."/>
            <person name="Pertea M."/>
            <person name="Feldblyum T.V."/>
            <person name="Utterback T.R."/>
            <person name="Shu C.L."/>
            <person name="Osoegawa K."/>
            <person name="de Jong P.J."/>
            <person name="Hrdy I."/>
            <person name="Horvathova L."/>
            <person name="Zubacova Z."/>
            <person name="Dolezal P."/>
            <person name="Malik S.B."/>
            <person name="Logsdon J.M. Jr."/>
            <person name="Henze K."/>
            <person name="Gupta A."/>
            <person name="Wang C.C."/>
            <person name="Dunne R.L."/>
            <person name="Upcroft J.A."/>
            <person name="Upcroft P."/>
            <person name="White O."/>
            <person name="Salzberg S.L."/>
            <person name="Tang P."/>
            <person name="Chiu C.-H."/>
            <person name="Lee Y.-S."/>
            <person name="Embley T.M."/>
            <person name="Coombs G.H."/>
            <person name="Mottram J.C."/>
            <person name="Tachezy J."/>
            <person name="Fraser-Liggett C.M."/>
            <person name="Johnson P.J."/>
        </authorList>
    </citation>
    <scope>NUCLEOTIDE SEQUENCE [LARGE SCALE GENOMIC DNA]</scope>
    <source>
        <strain evidence="3">G3</strain>
    </source>
</reference>
<dbReference type="PANTHER" id="PTHR24182:SF13">
    <property type="entry name" value="LD18443P"/>
    <property type="match status" value="1"/>
</dbReference>
<dbReference type="PROSITE" id="PS50088">
    <property type="entry name" value="ANK_REPEAT"/>
    <property type="match status" value="6"/>
</dbReference>
<dbReference type="eggNOG" id="KOG4177">
    <property type="taxonomic scope" value="Eukaryota"/>
</dbReference>
<feature type="repeat" description="ANK" evidence="1">
    <location>
        <begin position="344"/>
        <end position="376"/>
    </location>
</feature>
<feature type="repeat" description="ANK" evidence="1">
    <location>
        <begin position="476"/>
        <end position="508"/>
    </location>
</feature>
<dbReference type="Gene3D" id="1.25.40.20">
    <property type="entry name" value="Ankyrin repeat-containing domain"/>
    <property type="match status" value="1"/>
</dbReference>
<dbReference type="PANTHER" id="PTHR24182">
    <property type="entry name" value="ANKYRIN REPEAT AND SOCS BOX CONTAINING 4"/>
    <property type="match status" value="1"/>
</dbReference>
<evidence type="ECO:0000313" key="3">
    <source>
        <dbReference type="EMBL" id="EAY02942.1"/>
    </source>
</evidence>
<reference evidence="3" key="1">
    <citation type="submission" date="2006-10" db="EMBL/GenBank/DDBJ databases">
        <authorList>
            <person name="Amadeo P."/>
            <person name="Zhao Q."/>
            <person name="Wortman J."/>
            <person name="Fraser-Liggett C."/>
            <person name="Carlton J."/>
        </authorList>
    </citation>
    <scope>NUCLEOTIDE SEQUENCE</scope>
    <source>
        <strain evidence="3">G3</strain>
    </source>
</reference>
<dbReference type="AlphaFoldDB" id="A2EWQ4"/>
<organism evidence="3 4">
    <name type="scientific">Trichomonas vaginalis (strain ATCC PRA-98 / G3)</name>
    <dbReference type="NCBI Taxonomy" id="412133"/>
    <lineage>
        <taxon>Eukaryota</taxon>
        <taxon>Metamonada</taxon>
        <taxon>Parabasalia</taxon>
        <taxon>Trichomonadida</taxon>
        <taxon>Trichomonadidae</taxon>
        <taxon>Trichomonas</taxon>
    </lineage>
</organism>
<accession>A2EWQ4</accession>
<dbReference type="InParanoid" id="A2EWQ4"/>
<dbReference type="VEuPathDB" id="TrichDB:TVAG_040920"/>
<dbReference type="InterPro" id="IPR002110">
    <property type="entry name" value="Ankyrin_rpt"/>
</dbReference>
<dbReference type="SMART" id="SM00248">
    <property type="entry name" value="ANK"/>
    <property type="match status" value="8"/>
</dbReference>
<dbReference type="Proteomes" id="UP000001542">
    <property type="component" value="Unassembled WGS sequence"/>
</dbReference>
<dbReference type="Pfam" id="PF11929">
    <property type="entry name" value="DUF3447"/>
    <property type="match status" value="1"/>
</dbReference>
<feature type="repeat" description="ANK" evidence="1">
    <location>
        <begin position="311"/>
        <end position="343"/>
    </location>
</feature>
<feature type="repeat" description="ANK" evidence="1">
    <location>
        <begin position="377"/>
        <end position="409"/>
    </location>
</feature>
<dbReference type="InterPro" id="IPR020683">
    <property type="entry name" value="DUF3447"/>
</dbReference>
<feature type="repeat" description="ANK" evidence="1">
    <location>
        <begin position="443"/>
        <end position="475"/>
    </location>
</feature>
<dbReference type="PROSITE" id="PS50297">
    <property type="entry name" value="ANK_REP_REGION"/>
    <property type="match status" value="5"/>
</dbReference>
<evidence type="ECO:0000259" key="2">
    <source>
        <dbReference type="Pfam" id="PF11929"/>
    </source>
</evidence>
<dbReference type="KEGG" id="tva:4760782"/>
<dbReference type="SUPFAM" id="SSF48403">
    <property type="entry name" value="Ankyrin repeat"/>
    <property type="match status" value="1"/>
</dbReference>
<dbReference type="Pfam" id="PF12796">
    <property type="entry name" value="Ank_2"/>
    <property type="match status" value="2"/>
</dbReference>
<dbReference type="PRINTS" id="PR01415">
    <property type="entry name" value="ANKYRIN"/>
</dbReference>
<name>A2EWQ4_TRIV3</name>
<evidence type="ECO:0000256" key="1">
    <source>
        <dbReference type="PROSITE-ProRule" id="PRU00023"/>
    </source>
</evidence>
<evidence type="ECO:0000313" key="4">
    <source>
        <dbReference type="Proteomes" id="UP000001542"/>
    </source>
</evidence>
<feature type="repeat" description="ANK" evidence="1">
    <location>
        <begin position="410"/>
        <end position="442"/>
    </location>
</feature>
<feature type="domain" description="DUF3447" evidence="2">
    <location>
        <begin position="198"/>
        <end position="272"/>
    </location>
</feature>
<dbReference type="STRING" id="5722.A2EWQ4"/>
<dbReference type="VEuPathDB" id="TrichDB:TVAGG3_0569230"/>
<protein>
    <recommendedName>
        <fullName evidence="2">DUF3447 domain-containing protein</fullName>
    </recommendedName>
</protein>
<dbReference type="RefSeq" id="XP_001315165.1">
    <property type="nucleotide sequence ID" value="XM_001315130.1"/>
</dbReference>
<sequence length="517" mass="59800">MSDQINHPKKYSELRNIFKYYIDSYTTLYQLKTENTEELNSIYKMIKTELIDSNKYLPKIIIKDILNIIPYNNRYTKSYLSLAKLIYDDYNVCEVNNVEDVSNFLFYKEYGIKLNKIYDFGKIQSENLEILTEDTIYRAIMYNDLKKLISFTDIKGFKDMEKLQSSLYPYPEFGYSYLELCCYYGAVDCFKFLITKFYAQISLRCLYLSFLGKNPEIMSECLKHYKPDDYCMMYAIISHNIDFVTFLMNEYDIQIDLRDCGIYKNLDSFLVYLDQTNAIKTCFVNSARFNIPSFCEYFLSLGVKVNVKIEGGLTALHIAAWENCKETVEFLFLHGAKIKEKEDAGRTALHLAARKQSKETVEFLISHGININEKTNVGDTALHVAAVNNRKEIAEILISNGIKINEKNDFNRTALHYTASEKSKETAELLISHHAKVNEKDLNGKTPLHYAAQENDKEIVEILISHGANINEIDIYGYTALSIAKYRGFKEMAELLLSHGADINVKRKSSSSKCNIF</sequence>
<dbReference type="InterPro" id="IPR036770">
    <property type="entry name" value="Ankyrin_rpt-contain_sf"/>
</dbReference>
<keyword evidence="4" id="KW-1185">Reference proteome</keyword>